<dbReference type="EMBL" id="CP146022">
    <property type="protein sequence ID" value="WWQ66933.1"/>
    <property type="molecule type" value="Genomic_DNA"/>
</dbReference>
<evidence type="ECO:0000313" key="2">
    <source>
        <dbReference type="Proteomes" id="UP001432251"/>
    </source>
</evidence>
<organism evidence="1 2">
    <name type="scientific">Streptomyces citrinus</name>
    <dbReference type="NCBI Taxonomy" id="3118173"/>
    <lineage>
        <taxon>Bacteria</taxon>
        <taxon>Bacillati</taxon>
        <taxon>Actinomycetota</taxon>
        <taxon>Actinomycetes</taxon>
        <taxon>Kitasatosporales</taxon>
        <taxon>Streptomycetaceae</taxon>
        <taxon>Streptomyces</taxon>
    </lineage>
</organism>
<gene>
    <name evidence="1" type="ORF">V2W30_28780</name>
</gene>
<sequence>MFTPKIPVNDQPTGQIIPLGTTAVDGHQHAPAACSCQHPAPAATNRPTVQLTPGSIALLVGGGTAAVLVVGTVLVSMLLAVAITAGSLALVALVVRSLINSEIKNR</sequence>
<reference evidence="1" key="1">
    <citation type="journal article" date="2025" name="Int. J. Syst. Evol. Microbiol.">
        <title>Streptomyces citrinus sp. nov., with yellow diffusible pigment.</title>
        <authorList>
            <person name="He Y."/>
            <person name="Yang E."/>
            <person name="Xu J."/>
            <person name="Sun Y."/>
            <person name="Sun L."/>
        </authorList>
    </citation>
    <scope>NUCLEOTIDE SEQUENCE</scope>
    <source>
        <strain evidence="1">Q6</strain>
    </source>
</reference>
<protein>
    <submittedName>
        <fullName evidence="1">SpdD-like protein</fullName>
    </submittedName>
</protein>
<dbReference type="Proteomes" id="UP001432251">
    <property type="component" value="Chromosome"/>
</dbReference>
<proteinExistence type="predicted"/>
<evidence type="ECO:0000313" key="1">
    <source>
        <dbReference type="EMBL" id="WWQ66933.1"/>
    </source>
</evidence>
<name>A0ACD5AIS1_9ACTN</name>
<keyword evidence="2" id="KW-1185">Reference proteome</keyword>
<accession>A0ACD5AIS1</accession>